<organism evidence="3 4">
    <name type="scientific">Bionectria ochroleuca</name>
    <name type="common">Gliocladium roseum</name>
    <dbReference type="NCBI Taxonomy" id="29856"/>
    <lineage>
        <taxon>Eukaryota</taxon>
        <taxon>Fungi</taxon>
        <taxon>Dikarya</taxon>
        <taxon>Ascomycota</taxon>
        <taxon>Pezizomycotina</taxon>
        <taxon>Sordariomycetes</taxon>
        <taxon>Hypocreomycetidae</taxon>
        <taxon>Hypocreales</taxon>
        <taxon>Bionectriaceae</taxon>
        <taxon>Clonostachys</taxon>
    </lineage>
</organism>
<comment type="caution">
    <text evidence="3">The sequence shown here is derived from an EMBL/GenBank/DDBJ whole genome shotgun (WGS) entry which is preliminary data.</text>
</comment>
<dbReference type="InterPro" id="IPR036188">
    <property type="entry name" value="FAD/NAD-bd_sf"/>
</dbReference>
<proteinExistence type="inferred from homology"/>
<accession>A0A8H7NNJ1</accession>
<dbReference type="Gene3D" id="3.30.519.10">
    <property type="entry name" value="Guanine Nucleotide Dissociation Inhibitor, domain 2"/>
    <property type="match status" value="1"/>
</dbReference>
<dbReference type="GO" id="GO:0005737">
    <property type="term" value="C:cytoplasm"/>
    <property type="evidence" value="ECO:0007669"/>
    <property type="project" value="TreeGrafter"/>
</dbReference>
<dbReference type="PANTHER" id="PTHR11787:SF8">
    <property type="entry name" value="RAB GDP DISSOCIATION INHIBITOR"/>
    <property type="match status" value="1"/>
</dbReference>
<evidence type="ECO:0000313" key="3">
    <source>
        <dbReference type="EMBL" id="KAF9759508.1"/>
    </source>
</evidence>
<dbReference type="PRINTS" id="PR00891">
    <property type="entry name" value="RABGDIREP"/>
</dbReference>
<gene>
    <name evidence="3" type="ORF">IM811_001202</name>
</gene>
<dbReference type="Pfam" id="PF00996">
    <property type="entry name" value="GDI"/>
    <property type="match status" value="1"/>
</dbReference>
<dbReference type="Gene3D" id="3.50.50.60">
    <property type="entry name" value="FAD/NAD(P)-binding domain"/>
    <property type="match status" value="1"/>
</dbReference>
<dbReference type="InterPro" id="IPR018203">
    <property type="entry name" value="GDP_dissociation_inhibitor"/>
</dbReference>
<dbReference type="PRINTS" id="PR00892">
    <property type="entry name" value="RABGDI"/>
</dbReference>
<dbReference type="PANTHER" id="PTHR11787">
    <property type="entry name" value="RAB GDP-DISSOCIATION INHIBITOR"/>
    <property type="match status" value="1"/>
</dbReference>
<dbReference type="InterPro" id="IPR000806">
    <property type="entry name" value="RabGDI"/>
</dbReference>
<reference evidence="3" key="1">
    <citation type="submission" date="2020-10" db="EMBL/GenBank/DDBJ databases">
        <title>High-Quality Genome Resource of Clonostachys rosea strain S41 by Oxford Nanopore Long-Read Sequencing.</title>
        <authorList>
            <person name="Wang H."/>
        </authorList>
    </citation>
    <scope>NUCLEOTIDE SEQUENCE</scope>
    <source>
        <strain evidence="3">S41</strain>
    </source>
</reference>
<name>A0A8H7NNJ1_BIOOC</name>
<dbReference type="AlphaFoldDB" id="A0A8H7NNJ1"/>
<dbReference type="EMBL" id="JADCTT010000001">
    <property type="protein sequence ID" value="KAF9759508.1"/>
    <property type="molecule type" value="Genomic_DNA"/>
</dbReference>
<evidence type="ECO:0000256" key="1">
    <source>
        <dbReference type="ARBA" id="ARBA00005593"/>
    </source>
</evidence>
<dbReference type="GO" id="GO:0015031">
    <property type="term" value="P:protein transport"/>
    <property type="evidence" value="ECO:0007669"/>
    <property type="project" value="InterPro"/>
</dbReference>
<dbReference type="GO" id="GO:0007264">
    <property type="term" value="P:small GTPase-mediated signal transduction"/>
    <property type="evidence" value="ECO:0007669"/>
    <property type="project" value="InterPro"/>
</dbReference>
<dbReference type="GO" id="GO:0016192">
    <property type="term" value="P:vesicle-mediated transport"/>
    <property type="evidence" value="ECO:0007669"/>
    <property type="project" value="TreeGrafter"/>
</dbReference>
<dbReference type="Proteomes" id="UP000616885">
    <property type="component" value="Unassembled WGS sequence"/>
</dbReference>
<dbReference type="FunFam" id="1.10.405.10:FF:000001">
    <property type="entry name" value="Rab GDP dissociation inhibitor"/>
    <property type="match status" value="1"/>
</dbReference>
<dbReference type="Gene3D" id="1.10.405.10">
    <property type="entry name" value="Guanine Nucleotide Dissociation Inhibitor, domain 1"/>
    <property type="match status" value="1"/>
</dbReference>
<evidence type="ECO:0000256" key="2">
    <source>
        <dbReference type="RuleBase" id="RU363124"/>
    </source>
</evidence>
<dbReference type="SUPFAM" id="SSF51905">
    <property type="entry name" value="FAD/NAD(P)-binding domain"/>
    <property type="match status" value="2"/>
</dbReference>
<protein>
    <recommendedName>
        <fullName evidence="2">Rab GDP dissociation inhibitor</fullName>
    </recommendedName>
</protein>
<dbReference type="GO" id="GO:0005093">
    <property type="term" value="F:Rab GDP-dissociation inhibitor activity"/>
    <property type="evidence" value="ECO:0007669"/>
    <property type="project" value="InterPro"/>
</dbReference>
<evidence type="ECO:0000313" key="4">
    <source>
        <dbReference type="Proteomes" id="UP000616885"/>
    </source>
</evidence>
<sequence length="536" mass="58851">MASQKSKPGRPGLLCSSSPIIVGYYASTPPTKFHPKLAALKSVLSSTPPLEFLFDPAPLIFDTFTYRKRAFTMEEIAKKYDVIVLGTGLTECILSGVLSVKGKKVLHIDRNDHYGGEAASVNLETLFKKYGNFSKGEEPWKKYGRLNDWNIDLVPKFLMSSGELTNILVSTDVTRYLEFKQVAGSYVQQGASNKATVAKVPSDAGEALKSPLMGIFEKRRMKSFIEWVGNFNINDPATHKGLDIHNCTMKDVYDKFGLETSTKDFIGHAMALYLSDDYITAKGKAPEAIERIRLYGNSVARYGKSPYIYPLYGLGELPQGFARLSAIYGGTYMLNTNVDEVIYEGGKAAGIKATMTGVEEFKFETSADLILADPSYFPDKAKIVGHVLRAICILKHPLAGTNDSDSAQLIIPQSQVGRKNDIYIATVSSAHNVCPKGYWIAIVSTIAETSANHHLELQPGLDRLGAIEEQFLGAPIPIYSPLGSGKDDNIFLSKSYDATSHFETTTDDVKDIFQRATGEELKVEGLREGINVAAEE</sequence>
<comment type="similarity">
    <text evidence="1 2">Belongs to the Rab GDI family.</text>
</comment>